<dbReference type="KEGG" id="bfm:BP422_05930"/>
<gene>
    <name evidence="1" type="ORF">BP422_05930</name>
</gene>
<dbReference type="AlphaFoldDB" id="A0A220MDN0"/>
<organism evidence="1 2">
    <name type="scientific">Brevibacillus formosus</name>
    <dbReference type="NCBI Taxonomy" id="54913"/>
    <lineage>
        <taxon>Bacteria</taxon>
        <taxon>Bacillati</taxon>
        <taxon>Bacillota</taxon>
        <taxon>Bacilli</taxon>
        <taxon>Bacillales</taxon>
        <taxon>Paenibacillaceae</taxon>
        <taxon>Brevibacillus</taxon>
    </lineage>
</organism>
<accession>A0A220MDN0</accession>
<evidence type="ECO:0000313" key="2">
    <source>
        <dbReference type="Proteomes" id="UP000197781"/>
    </source>
</evidence>
<evidence type="ECO:0000313" key="1">
    <source>
        <dbReference type="EMBL" id="ASJ53124.1"/>
    </source>
</evidence>
<dbReference type="Proteomes" id="UP000197781">
    <property type="component" value="Chromosome"/>
</dbReference>
<reference evidence="1 2" key="1">
    <citation type="submission" date="2016-11" db="EMBL/GenBank/DDBJ databases">
        <authorList>
            <person name="Jaros S."/>
            <person name="Januszkiewicz K."/>
            <person name="Wedrychowicz H."/>
        </authorList>
    </citation>
    <scope>NUCLEOTIDE SEQUENCE [LARGE SCALE GENOMIC DNA]</scope>
    <source>
        <strain evidence="1 2">NF2</strain>
    </source>
</reference>
<protein>
    <submittedName>
        <fullName evidence="1">Uncharacterized protein</fullName>
    </submittedName>
</protein>
<name>A0A220MDN0_9BACL</name>
<dbReference type="EMBL" id="CP018145">
    <property type="protein sequence ID" value="ASJ53124.1"/>
    <property type="molecule type" value="Genomic_DNA"/>
</dbReference>
<sequence length="113" mass="12392">MSIVKIAANTWNTADITSIMSGECIIIMTAANYGMMAAVPLVEAHHLRVAVAPPPDTIIDIVGVIDEGVGVIADVHFEAHEEGRQLIKRRPFPCLNSKMLQQRLLFSLTRVLK</sequence>
<proteinExistence type="predicted"/>